<feature type="region of interest" description="Disordered" evidence="1">
    <location>
        <begin position="109"/>
        <end position="164"/>
    </location>
</feature>
<reference evidence="2 3" key="1">
    <citation type="journal article" date="2018" name="Cell">
        <title>The Chara Genome: Secondary Complexity and Implications for Plant Terrestrialization.</title>
        <authorList>
            <person name="Nishiyama T."/>
            <person name="Sakayama H."/>
            <person name="Vries J.D."/>
            <person name="Buschmann H."/>
            <person name="Saint-Marcoux D."/>
            <person name="Ullrich K.K."/>
            <person name="Haas F.B."/>
            <person name="Vanderstraeten L."/>
            <person name="Becker D."/>
            <person name="Lang D."/>
            <person name="Vosolsobe S."/>
            <person name="Rombauts S."/>
            <person name="Wilhelmsson P.K.I."/>
            <person name="Janitza P."/>
            <person name="Kern R."/>
            <person name="Heyl A."/>
            <person name="Rumpler F."/>
            <person name="Villalobos L.I.A.C."/>
            <person name="Clay J.M."/>
            <person name="Skokan R."/>
            <person name="Toyoda A."/>
            <person name="Suzuki Y."/>
            <person name="Kagoshima H."/>
            <person name="Schijlen E."/>
            <person name="Tajeshwar N."/>
            <person name="Catarino B."/>
            <person name="Hetherington A.J."/>
            <person name="Saltykova A."/>
            <person name="Bonnot C."/>
            <person name="Breuninger H."/>
            <person name="Symeonidi A."/>
            <person name="Radhakrishnan G.V."/>
            <person name="Van Nieuwerburgh F."/>
            <person name="Deforce D."/>
            <person name="Chang C."/>
            <person name="Karol K.G."/>
            <person name="Hedrich R."/>
            <person name="Ulvskov P."/>
            <person name="Glockner G."/>
            <person name="Delwiche C.F."/>
            <person name="Petrasek J."/>
            <person name="Van de Peer Y."/>
            <person name="Friml J."/>
            <person name="Beilby M."/>
            <person name="Dolan L."/>
            <person name="Kohara Y."/>
            <person name="Sugano S."/>
            <person name="Fujiyama A."/>
            <person name="Delaux P.-M."/>
            <person name="Quint M."/>
            <person name="TheiBen G."/>
            <person name="Hagemann M."/>
            <person name="Harholt J."/>
            <person name="Dunand C."/>
            <person name="Zachgo S."/>
            <person name="Langdale J."/>
            <person name="Maumus F."/>
            <person name="Straeten D.V.D."/>
            <person name="Gould S.B."/>
            <person name="Rensing S.A."/>
        </authorList>
    </citation>
    <scope>NUCLEOTIDE SEQUENCE [LARGE SCALE GENOMIC DNA]</scope>
    <source>
        <strain evidence="2 3">S276</strain>
    </source>
</reference>
<comment type="caution">
    <text evidence="2">The sequence shown here is derived from an EMBL/GenBank/DDBJ whole genome shotgun (WGS) entry which is preliminary data.</text>
</comment>
<feature type="region of interest" description="Disordered" evidence="1">
    <location>
        <begin position="236"/>
        <end position="266"/>
    </location>
</feature>
<dbReference type="Proteomes" id="UP000265515">
    <property type="component" value="Unassembled WGS sequence"/>
</dbReference>
<organism evidence="2 3">
    <name type="scientific">Chara braunii</name>
    <name type="common">Braun's stonewort</name>
    <dbReference type="NCBI Taxonomy" id="69332"/>
    <lineage>
        <taxon>Eukaryota</taxon>
        <taxon>Viridiplantae</taxon>
        <taxon>Streptophyta</taxon>
        <taxon>Charophyceae</taxon>
        <taxon>Charales</taxon>
        <taxon>Characeae</taxon>
        <taxon>Chara</taxon>
    </lineage>
</organism>
<feature type="compositionally biased region" description="Acidic residues" evidence="1">
    <location>
        <begin position="110"/>
        <end position="131"/>
    </location>
</feature>
<gene>
    <name evidence="2" type="ORF">CBR_g29998</name>
</gene>
<proteinExistence type="predicted"/>
<protein>
    <submittedName>
        <fullName evidence="2">Uncharacterized protein</fullName>
    </submittedName>
</protein>
<dbReference type="EMBL" id="BFEA01000326">
    <property type="protein sequence ID" value="GBG79734.1"/>
    <property type="molecule type" value="Genomic_DNA"/>
</dbReference>
<sequence>MPILKAGKWAEWWNVYVALNFCLLEEVFHWAEPANKDEEDEVPDDEVELLIGQAWRTDTEGELLWILFEKVRDDHLESITGEVLMFLAQLLVDLRLEILSRVEVGGVVNDAEEEEESKEEEEEDSEPEADDPDYHELEESELGGSGPDESGSPSEQSNEEDGLATRLSQALRWRAMAHRWRAIARRWNALQCSDSDSDGRDERTMPIAHRWITMAQRWRAMAQRWNIDGTEIAMAQRWNSNSEGSDNDSDSDGSDNDGAPIEMAQR</sequence>
<dbReference type="AlphaFoldDB" id="A0A388LBR8"/>
<name>A0A388LBR8_CHABU</name>
<evidence type="ECO:0000313" key="3">
    <source>
        <dbReference type="Proteomes" id="UP000265515"/>
    </source>
</evidence>
<feature type="compositionally biased region" description="Low complexity" evidence="1">
    <location>
        <begin position="147"/>
        <end position="156"/>
    </location>
</feature>
<evidence type="ECO:0000313" key="2">
    <source>
        <dbReference type="EMBL" id="GBG79734.1"/>
    </source>
</evidence>
<evidence type="ECO:0000256" key="1">
    <source>
        <dbReference type="SAM" id="MobiDB-lite"/>
    </source>
</evidence>
<dbReference type="Gramene" id="GBG79734">
    <property type="protein sequence ID" value="GBG79734"/>
    <property type="gene ID" value="CBR_g29998"/>
</dbReference>
<feature type="compositionally biased region" description="Acidic residues" evidence="1">
    <location>
        <begin position="245"/>
        <end position="255"/>
    </location>
</feature>
<keyword evidence="3" id="KW-1185">Reference proteome</keyword>
<accession>A0A388LBR8</accession>